<proteinExistence type="predicted"/>
<name>A0A377FWL5_9BACL</name>
<dbReference type="STRING" id="1397694.GCA_000702585_02549"/>
<evidence type="ECO:0000313" key="3">
    <source>
        <dbReference type="Proteomes" id="UP000254060"/>
    </source>
</evidence>
<dbReference type="RefSeq" id="WP_024369898.1">
    <property type="nucleotide sequence ID" value="NZ_UGGP01000001.1"/>
</dbReference>
<dbReference type="SUPFAM" id="SSF89360">
    <property type="entry name" value="HesB-like domain"/>
    <property type="match status" value="1"/>
</dbReference>
<organism evidence="2 3">
    <name type="scientific">Exiguobacterium aurantiacum</name>
    <dbReference type="NCBI Taxonomy" id="33987"/>
    <lineage>
        <taxon>Bacteria</taxon>
        <taxon>Bacillati</taxon>
        <taxon>Bacillota</taxon>
        <taxon>Bacilli</taxon>
        <taxon>Bacillales</taxon>
        <taxon>Bacillales Family XII. Incertae Sedis</taxon>
        <taxon>Exiguobacterium</taxon>
    </lineage>
</organism>
<dbReference type="OrthoDB" id="2361087at2"/>
<feature type="domain" description="Core" evidence="1">
    <location>
        <begin position="1"/>
        <end position="104"/>
    </location>
</feature>
<dbReference type="EMBL" id="UGGP01000001">
    <property type="protein sequence ID" value="STO08683.1"/>
    <property type="molecule type" value="Genomic_DNA"/>
</dbReference>
<dbReference type="Pfam" id="PF01521">
    <property type="entry name" value="Fe-S_biosyn"/>
    <property type="match status" value="1"/>
</dbReference>
<reference evidence="2 3" key="1">
    <citation type="submission" date="2018-06" db="EMBL/GenBank/DDBJ databases">
        <authorList>
            <consortium name="Pathogen Informatics"/>
            <person name="Doyle S."/>
        </authorList>
    </citation>
    <scope>NUCLEOTIDE SEQUENCE [LARGE SCALE GENOMIC DNA]</scope>
    <source>
        <strain evidence="2 3">NCTC13163</strain>
    </source>
</reference>
<protein>
    <recommendedName>
        <fullName evidence="1">Core domain-containing protein</fullName>
    </recommendedName>
</protein>
<dbReference type="Proteomes" id="UP000254060">
    <property type="component" value="Unassembled WGS sequence"/>
</dbReference>
<sequence length="116" mass="13097">MNVQITEHAQERISALKGDRKGQMHLFYETEGCGCGNSGIFEIRYVTETTPEDVEIDSNVGPILIKNWTKIFLDEDMIIDYRDDKRTLVLKSNGQVFNSNLLVTDGTGCQLNVPSR</sequence>
<dbReference type="AlphaFoldDB" id="A0A377FWL5"/>
<gene>
    <name evidence="2" type="ORF">NCTC13163_02059</name>
</gene>
<dbReference type="InterPro" id="IPR000361">
    <property type="entry name" value="ATAP_core_dom"/>
</dbReference>
<dbReference type="InterPro" id="IPR035903">
    <property type="entry name" value="HesB-like_dom_sf"/>
</dbReference>
<dbReference type="Gene3D" id="2.60.300.12">
    <property type="entry name" value="HesB-like domain"/>
    <property type="match status" value="1"/>
</dbReference>
<evidence type="ECO:0000313" key="2">
    <source>
        <dbReference type="EMBL" id="STO08683.1"/>
    </source>
</evidence>
<accession>A0A377FWL5</accession>
<evidence type="ECO:0000259" key="1">
    <source>
        <dbReference type="Pfam" id="PF01521"/>
    </source>
</evidence>